<sequence>MLSSQKRAPLLHCTPWKTFSALKQRANHQVGEETTFFFLSAKIEPVIGELLPSGPQSKDTGASEISSPYKDLLLFNQ</sequence>
<name>A0A7J6A791_AMEME</name>
<keyword evidence="2" id="KW-1185">Reference proteome</keyword>
<organism evidence="1 2">
    <name type="scientific">Ameiurus melas</name>
    <name type="common">Black bullhead</name>
    <name type="synonym">Silurus melas</name>
    <dbReference type="NCBI Taxonomy" id="219545"/>
    <lineage>
        <taxon>Eukaryota</taxon>
        <taxon>Metazoa</taxon>
        <taxon>Chordata</taxon>
        <taxon>Craniata</taxon>
        <taxon>Vertebrata</taxon>
        <taxon>Euteleostomi</taxon>
        <taxon>Actinopterygii</taxon>
        <taxon>Neopterygii</taxon>
        <taxon>Teleostei</taxon>
        <taxon>Ostariophysi</taxon>
        <taxon>Siluriformes</taxon>
        <taxon>Ictaluridae</taxon>
        <taxon>Ameiurus</taxon>
    </lineage>
</organism>
<protein>
    <submittedName>
        <fullName evidence="1">Uncharacterized protein</fullName>
    </submittedName>
</protein>
<accession>A0A7J6A791</accession>
<gene>
    <name evidence="1" type="ORF">AMELA_G00201710</name>
</gene>
<dbReference type="Proteomes" id="UP000593565">
    <property type="component" value="Unassembled WGS sequence"/>
</dbReference>
<dbReference type="EMBL" id="JAAGNN010000017">
    <property type="protein sequence ID" value="KAF4078660.1"/>
    <property type="molecule type" value="Genomic_DNA"/>
</dbReference>
<comment type="caution">
    <text evidence="1">The sequence shown here is derived from an EMBL/GenBank/DDBJ whole genome shotgun (WGS) entry which is preliminary data.</text>
</comment>
<proteinExistence type="predicted"/>
<evidence type="ECO:0000313" key="1">
    <source>
        <dbReference type="EMBL" id="KAF4078660.1"/>
    </source>
</evidence>
<dbReference type="AlphaFoldDB" id="A0A7J6A791"/>
<evidence type="ECO:0000313" key="2">
    <source>
        <dbReference type="Proteomes" id="UP000593565"/>
    </source>
</evidence>
<reference evidence="1 2" key="1">
    <citation type="submission" date="2020-02" db="EMBL/GenBank/DDBJ databases">
        <title>A chromosome-scale genome assembly of the black bullhead catfish (Ameiurus melas).</title>
        <authorList>
            <person name="Wen M."/>
            <person name="Zham M."/>
            <person name="Cabau C."/>
            <person name="Klopp C."/>
            <person name="Donnadieu C."/>
            <person name="Roques C."/>
            <person name="Bouchez O."/>
            <person name="Lampietro C."/>
            <person name="Jouanno E."/>
            <person name="Herpin A."/>
            <person name="Louis A."/>
            <person name="Berthelot C."/>
            <person name="Parey E."/>
            <person name="Roest-Crollius H."/>
            <person name="Braasch I."/>
            <person name="Postlethwait J."/>
            <person name="Robinson-Rechavi M."/>
            <person name="Echchiki A."/>
            <person name="Begum T."/>
            <person name="Montfort J."/>
            <person name="Schartl M."/>
            <person name="Bobe J."/>
            <person name="Guiguen Y."/>
        </authorList>
    </citation>
    <scope>NUCLEOTIDE SEQUENCE [LARGE SCALE GENOMIC DNA]</scope>
    <source>
        <strain evidence="1">M_S1</strain>
        <tissue evidence="1">Blood</tissue>
    </source>
</reference>